<proteinExistence type="predicted"/>
<protein>
    <submittedName>
        <fullName evidence="3">Uncharacterized protein</fullName>
    </submittedName>
</protein>
<reference evidence="3" key="2">
    <citation type="submission" date="2022-10" db="EMBL/GenBank/DDBJ databases">
        <authorList>
            <consortium name="ENA_rothamsted_submissions"/>
            <consortium name="culmorum"/>
            <person name="King R."/>
        </authorList>
    </citation>
    <scope>NUCLEOTIDE SEQUENCE</scope>
</reference>
<evidence type="ECO:0000313" key="3">
    <source>
        <dbReference type="EMBL" id="CAG9802622.1"/>
    </source>
</evidence>
<dbReference type="AlphaFoldDB" id="A0A9N9RSW2"/>
<dbReference type="Proteomes" id="UP001153620">
    <property type="component" value="Chromosome 2"/>
</dbReference>
<keyword evidence="1" id="KW-0175">Coiled coil</keyword>
<name>A0A9N9RSW2_9DIPT</name>
<feature type="compositionally biased region" description="Low complexity" evidence="2">
    <location>
        <begin position="59"/>
        <end position="72"/>
    </location>
</feature>
<organism evidence="3 4">
    <name type="scientific">Chironomus riparius</name>
    <dbReference type="NCBI Taxonomy" id="315576"/>
    <lineage>
        <taxon>Eukaryota</taxon>
        <taxon>Metazoa</taxon>
        <taxon>Ecdysozoa</taxon>
        <taxon>Arthropoda</taxon>
        <taxon>Hexapoda</taxon>
        <taxon>Insecta</taxon>
        <taxon>Pterygota</taxon>
        <taxon>Neoptera</taxon>
        <taxon>Endopterygota</taxon>
        <taxon>Diptera</taxon>
        <taxon>Nematocera</taxon>
        <taxon>Chironomoidea</taxon>
        <taxon>Chironomidae</taxon>
        <taxon>Chironominae</taxon>
        <taxon>Chironomus</taxon>
    </lineage>
</organism>
<feature type="compositionally biased region" description="Basic and acidic residues" evidence="2">
    <location>
        <begin position="73"/>
        <end position="92"/>
    </location>
</feature>
<reference evidence="3" key="1">
    <citation type="submission" date="2022-01" db="EMBL/GenBank/DDBJ databases">
        <authorList>
            <person name="King R."/>
        </authorList>
    </citation>
    <scope>NUCLEOTIDE SEQUENCE</scope>
</reference>
<feature type="region of interest" description="Disordered" evidence="2">
    <location>
        <begin position="49"/>
        <end position="114"/>
    </location>
</feature>
<feature type="coiled-coil region" evidence="1">
    <location>
        <begin position="253"/>
        <end position="287"/>
    </location>
</feature>
<accession>A0A9N9RSW2</accession>
<feature type="region of interest" description="Disordered" evidence="2">
    <location>
        <begin position="143"/>
        <end position="202"/>
    </location>
</feature>
<dbReference type="EMBL" id="OU895878">
    <property type="protein sequence ID" value="CAG9802622.1"/>
    <property type="molecule type" value="Genomic_DNA"/>
</dbReference>
<keyword evidence="4" id="KW-1185">Reference proteome</keyword>
<gene>
    <name evidence="3" type="ORF">CHIRRI_LOCUS5528</name>
</gene>
<evidence type="ECO:0000256" key="2">
    <source>
        <dbReference type="SAM" id="MobiDB-lite"/>
    </source>
</evidence>
<evidence type="ECO:0000256" key="1">
    <source>
        <dbReference type="SAM" id="Coils"/>
    </source>
</evidence>
<feature type="compositionally biased region" description="Polar residues" evidence="2">
    <location>
        <begin position="175"/>
        <end position="201"/>
    </location>
</feature>
<evidence type="ECO:0000313" key="4">
    <source>
        <dbReference type="Proteomes" id="UP001153620"/>
    </source>
</evidence>
<sequence>MMKFRGSGRGIKRRRPSSLNRIDLPDFIPLERIEPSQSYHIQNRNQNFHSAPFQDNRKTNNQKQNYNNTNNDRYSEERHHQNRREHSGSMEHQKRKHSPITHHPSSSQPIKYRSKSPKNLKVIAHFGNHRKHNASFSEYDSFHGQYGQKRQHDESRQKPSPIVFDLNDPRRHSTNESNGYQMQMPSKSNHQMMVPECSNSQSKDRDNILVSLKCRSEYHETPPNDVNTVLEDSDILVRLETLEKDKKQLLVHCNGLRDTVDQYYREISKLEALIHTFSQEIEIIKRRIYN</sequence>